<dbReference type="Pfam" id="PF05867">
    <property type="entry name" value="DUF851"/>
    <property type="match status" value="1"/>
</dbReference>
<organism evidence="2 3">
    <name type="scientific">Caenorhabditis auriculariae</name>
    <dbReference type="NCBI Taxonomy" id="2777116"/>
    <lineage>
        <taxon>Eukaryota</taxon>
        <taxon>Metazoa</taxon>
        <taxon>Ecdysozoa</taxon>
        <taxon>Nematoda</taxon>
        <taxon>Chromadorea</taxon>
        <taxon>Rhabditida</taxon>
        <taxon>Rhabditina</taxon>
        <taxon>Rhabditomorpha</taxon>
        <taxon>Rhabditoidea</taxon>
        <taxon>Rhabditidae</taxon>
        <taxon>Peloderinae</taxon>
        <taxon>Caenorhabditis</taxon>
    </lineage>
</organism>
<feature type="compositionally biased region" description="Basic residues" evidence="1">
    <location>
        <begin position="149"/>
        <end position="164"/>
    </location>
</feature>
<feature type="region of interest" description="Disordered" evidence="1">
    <location>
        <begin position="1"/>
        <end position="121"/>
    </location>
</feature>
<feature type="compositionally biased region" description="Low complexity" evidence="1">
    <location>
        <begin position="78"/>
        <end position="88"/>
    </location>
</feature>
<feature type="compositionally biased region" description="Basic residues" evidence="1">
    <location>
        <begin position="53"/>
        <end position="66"/>
    </location>
</feature>
<name>A0A8S1HYZ8_9PELO</name>
<proteinExistence type="predicted"/>
<accession>A0A8S1HYZ8</accession>
<dbReference type="Proteomes" id="UP000835052">
    <property type="component" value="Unassembled WGS sequence"/>
</dbReference>
<evidence type="ECO:0000313" key="3">
    <source>
        <dbReference type="Proteomes" id="UP000835052"/>
    </source>
</evidence>
<dbReference type="InterPro" id="IPR008569">
    <property type="entry name" value="DUF851"/>
</dbReference>
<protein>
    <submittedName>
        <fullName evidence="2">Uncharacterized protein</fullName>
    </submittedName>
</protein>
<feature type="compositionally biased region" description="Basic residues" evidence="1">
    <location>
        <begin position="22"/>
        <end position="32"/>
    </location>
</feature>
<evidence type="ECO:0000313" key="2">
    <source>
        <dbReference type="EMBL" id="CAD6200121.1"/>
    </source>
</evidence>
<feature type="compositionally biased region" description="Basic and acidic residues" evidence="1">
    <location>
        <begin position="1"/>
        <end position="16"/>
    </location>
</feature>
<evidence type="ECO:0000256" key="1">
    <source>
        <dbReference type="SAM" id="MobiDB-lite"/>
    </source>
</evidence>
<gene>
    <name evidence="2" type="ORF">CAUJ_LOCUS16020</name>
</gene>
<comment type="caution">
    <text evidence="2">The sequence shown here is derived from an EMBL/GenBank/DDBJ whole genome shotgun (WGS) entry which is preliminary data.</text>
</comment>
<reference evidence="2" key="1">
    <citation type="submission" date="2020-10" db="EMBL/GenBank/DDBJ databases">
        <authorList>
            <person name="Kikuchi T."/>
        </authorList>
    </citation>
    <scope>NUCLEOTIDE SEQUENCE</scope>
    <source>
        <strain evidence="2">NKZ352</strain>
    </source>
</reference>
<keyword evidence="3" id="KW-1185">Reference proteome</keyword>
<dbReference type="EMBL" id="CAJGYM010000241">
    <property type="protein sequence ID" value="CAD6200121.1"/>
    <property type="molecule type" value="Genomic_DNA"/>
</dbReference>
<feature type="region of interest" description="Disordered" evidence="1">
    <location>
        <begin position="133"/>
        <end position="168"/>
    </location>
</feature>
<dbReference type="OrthoDB" id="5867859at2759"/>
<dbReference type="AlphaFoldDB" id="A0A8S1HYZ8"/>
<sequence length="436" mass="48359">MIMESKRLKPRSERQQESGLSTKKKKQIRASKSKNDLQSGRKKNTTATSCKSIKTKSVKKMRKKRSKTDAAAPLSGDQSNHSSIQSSSRRQHAVGSHQAAPMGSRLSNISNGSAPPPASAGAMAVVLDGSAYDPFKAQPSRGSAETSSRHKRNTAKNSHVKQRKQTFGDHVTSMRLVVSAVPQKEVMNKMVVKVKERKQKEPKKPTVTEADPKSLILLDMPRTNRSLRLSVTKTDDAMEQKTRDPKREKQANEKIKALTASTEERVADEDGFMLQIVRNNENNGILFLEPFFDPFWSNPMEPSDEDLARDGIDEGPRIDSELLTEVLTGRVGLTAMPSTPILLDPTAPTTELCARDNLFLEDIVFSNTIRSVVNTNDELPQITKEVKRRQDDENAPPSLEACALFDIPEKAYVYSRNDPIGSSRLRQSVNLAPKNA</sequence>